<dbReference type="Pfam" id="PF02517">
    <property type="entry name" value="Rce1-like"/>
    <property type="match status" value="1"/>
</dbReference>
<dbReference type="GO" id="GO:0006508">
    <property type="term" value="P:proteolysis"/>
    <property type="evidence" value="ECO:0007669"/>
    <property type="project" value="UniProtKB-KW"/>
</dbReference>
<evidence type="ECO:0000313" key="4">
    <source>
        <dbReference type="Proteomes" id="UP000627838"/>
    </source>
</evidence>
<feature type="transmembrane region" description="Helical" evidence="1">
    <location>
        <begin position="91"/>
        <end position="111"/>
    </location>
</feature>
<reference evidence="3 4" key="1">
    <citation type="submission" date="2020-10" db="EMBL/GenBank/DDBJ databases">
        <title>Sequencing the genomes of 1000 actinobacteria strains.</title>
        <authorList>
            <person name="Klenk H.-P."/>
        </authorList>
    </citation>
    <scope>NUCLEOTIDE SEQUENCE [LARGE SCALE GENOMIC DNA]</scope>
    <source>
        <strain evidence="3 4">DSM 46744</strain>
    </source>
</reference>
<keyword evidence="1" id="KW-1133">Transmembrane helix</keyword>
<dbReference type="RefSeq" id="WP_192760335.1">
    <property type="nucleotide sequence ID" value="NZ_JADBDZ010000001.1"/>
</dbReference>
<feature type="transmembrane region" description="Helical" evidence="1">
    <location>
        <begin position="155"/>
        <end position="179"/>
    </location>
</feature>
<sequence>MNITPDFSVLGLALTVPLMGYVLAEGIIGKRSYDRMQRRRDEDPKALTGMYRTWIAGAWGSVALVLAVLAVSPGIAPSDLGLNLPAEASETLGMIAGVAFAMTVVALAIGLRGGLPQRQGATGLQPRTTAERWWAAAMSVTAGVCEEIVYRGFLIAFGVGVLGLETTPAALLALALFAAGHLYQGWQSMFLIALVGGALTRLYLTTGSLVLPIIVHALIDIMAIVVLPALNGRRSAETAG</sequence>
<evidence type="ECO:0000313" key="3">
    <source>
        <dbReference type="EMBL" id="MBE1533864.1"/>
    </source>
</evidence>
<dbReference type="GO" id="GO:0008233">
    <property type="term" value="F:peptidase activity"/>
    <property type="evidence" value="ECO:0007669"/>
    <property type="project" value="UniProtKB-KW"/>
</dbReference>
<dbReference type="InterPro" id="IPR003675">
    <property type="entry name" value="Rce1/LyrA-like_dom"/>
</dbReference>
<name>A0ABR9JTY3_9ACTN</name>
<protein>
    <submittedName>
        <fullName evidence="3">Membrane protease YdiL (CAAX protease family)</fullName>
    </submittedName>
</protein>
<organism evidence="3 4">
    <name type="scientific">Actinomadura algeriensis</name>
    <dbReference type="NCBI Taxonomy" id="1679523"/>
    <lineage>
        <taxon>Bacteria</taxon>
        <taxon>Bacillati</taxon>
        <taxon>Actinomycetota</taxon>
        <taxon>Actinomycetes</taxon>
        <taxon>Streptosporangiales</taxon>
        <taxon>Thermomonosporaceae</taxon>
        <taxon>Actinomadura</taxon>
    </lineage>
</organism>
<feature type="transmembrane region" description="Helical" evidence="1">
    <location>
        <begin position="6"/>
        <end position="28"/>
    </location>
</feature>
<evidence type="ECO:0000259" key="2">
    <source>
        <dbReference type="Pfam" id="PF02517"/>
    </source>
</evidence>
<gene>
    <name evidence="3" type="ORF">H4W34_003697</name>
</gene>
<feature type="domain" description="CAAX prenyl protease 2/Lysostaphin resistance protein A-like" evidence="2">
    <location>
        <begin position="132"/>
        <end position="222"/>
    </location>
</feature>
<accession>A0ABR9JTY3</accession>
<feature type="transmembrane region" description="Helical" evidence="1">
    <location>
        <begin position="210"/>
        <end position="230"/>
    </location>
</feature>
<evidence type="ECO:0000256" key="1">
    <source>
        <dbReference type="SAM" id="Phobius"/>
    </source>
</evidence>
<keyword evidence="1" id="KW-0472">Membrane</keyword>
<dbReference type="EMBL" id="JADBDZ010000001">
    <property type="protein sequence ID" value="MBE1533864.1"/>
    <property type="molecule type" value="Genomic_DNA"/>
</dbReference>
<feature type="transmembrane region" description="Helical" evidence="1">
    <location>
        <begin position="186"/>
        <end position="204"/>
    </location>
</feature>
<comment type="caution">
    <text evidence="3">The sequence shown here is derived from an EMBL/GenBank/DDBJ whole genome shotgun (WGS) entry which is preliminary data.</text>
</comment>
<keyword evidence="4" id="KW-1185">Reference proteome</keyword>
<keyword evidence="3" id="KW-0645">Protease</keyword>
<feature type="transmembrane region" description="Helical" evidence="1">
    <location>
        <begin position="49"/>
        <end position="71"/>
    </location>
</feature>
<keyword evidence="3" id="KW-0378">Hydrolase</keyword>
<dbReference type="Proteomes" id="UP000627838">
    <property type="component" value="Unassembled WGS sequence"/>
</dbReference>
<keyword evidence="1" id="KW-0812">Transmembrane</keyword>
<proteinExistence type="predicted"/>